<feature type="signal peptide" evidence="1">
    <location>
        <begin position="1"/>
        <end position="20"/>
    </location>
</feature>
<evidence type="ECO:0000256" key="1">
    <source>
        <dbReference type="SAM" id="SignalP"/>
    </source>
</evidence>
<reference evidence="2 3" key="1">
    <citation type="journal article" date="2016" name="Mol. Biol. Evol.">
        <title>Comparative Genomics of Early-Diverging Mushroom-Forming Fungi Provides Insights into the Origins of Lignocellulose Decay Capabilities.</title>
        <authorList>
            <person name="Nagy L.G."/>
            <person name="Riley R."/>
            <person name="Tritt A."/>
            <person name="Adam C."/>
            <person name="Daum C."/>
            <person name="Floudas D."/>
            <person name="Sun H."/>
            <person name="Yadav J.S."/>
            <person name="Pangilinan J."/>
            <person name="Larsson K.H."/>
            <person name="Matsuura K."/>
            <person name="Barry K."/>
            <person name="Labutti K."/>
            <person name="Kuo R."/>
            <person name="Ohm R.A."/>
            <person name="Bhattacharya S.S."/>
            <person name="Shirouzu T."/>
            <person name="Yoshinaga Y."/>
            <person name="Martin F.M."/>
            <person name="Grigoriev I.V."/>
            <person name="Hibbett D.S."/>
        </authorList>
    </citation>
    <scope>NUCLEOTIDE SEQUENCE [LARGE SCALE GENOMIC DNA]</scope>
    <source>
        <strain evidence="2 3">HHB12733</strain>
    </source>
</reference>
<sequence length="72" mass="7631">MPLTATRFIVEFVLLCSALGTPTSPHRARQSPSPCSFYSCPPTGPGGAAITSLQLSGTGLTCRYSDLDCFYL</sequence>
<keyword evidence="1" id="KW-0732">Signal</keyword>
<protein>
    <recommendedName>
        <fullName evidence="4">Secreted protein</fullName>
    </recommendedName>
</protein>
<evidence type="ECO:0000313" key="3">
    <source>
        <dbReference type="Proteomes" id="UP000076842"/>
    </source>
</evidence>
<feature type="non-terminal residue" evidence="2">
    <location>
        <position position="72"/>
    </location>
</feature>
<organism evidence="2 3">
    <name type="scientific">Calocera cornea HHB12733</name>
    <dbReference type="NCBI Taxonomy" id="1353952"/>
    <lineage>
        <taxon>Eukaryota</taxon>
        <taxon>Fungi</taxon>
        <taxon>Dikarya</taxon>
        <taxon>Basidiomycota</taxon>
        <taxon>Agaricomycotina</taxon>
        <taxon>Dacrymycetes</taxon>
        <taxon>Dacrymycetales</taxon>
        <taxon>Dacrymycetaceae</taxon>
        <taxon>Calocera</taxon>
    </lineage>
</organism>
<name>A0A165J7C2_9BASI</name>
<evidence type="ECO:0008006" key="4">
    <source>
        <dbReference type="Google" id="ProtNLM"/>
    </source>
</evidence>
<dbReference type="AlphaFoldDB" id="A0A165J7C2"/>
<gene>
    <name evidence="2" type="ORF">CALCODRAFT_491292</name>
</gene>
<dbReference type="InParanoid" id="A0A165J7C2"/>
<accession>A0A165J7C2</accession>
<feature type="chain" id="PRO_5007859821" description="Secreted protein" evidence="1">
    <location>
        <begin position="21"/>
        <end position="72"/>
    </location>
</feature>
<keyword evidence="3" id="KW-1185">Reference proteome</keyword>
<dbReference type="EMBL" id="KV423923">
    <property type="protein sequence ID" value="KZT61470.1"/>
    <property type="molecule type" value="Genomic_DNA"/>
</dbReference>
<dbReference type="Proteomes" id="UP000076842">
    <property type="component" value="Unassembled WGS sequence"/>
</dbReference>
<evidence type="ECO:0000313" key="2">
    <source>
        <dbReference type="EMBL" id="KZT61470.1"/>
    </source>
</evidence>
<proteinExistence type="predicted"/>